<dbReference type="PROSITE" id="PS50110">
    <property type="entry name" value="RESPONSE_REGULATORY"/>
    <property type="match status" value="1"/>
</dbReference>
<dbReference type="InterPro" id="IPR009057">
    <property type="entry name" value="Homeodomain-like_sf"/>
</dbReference>
<dbReference type="Gene3D" id="1.10.10.60">
    <property type="entry name" value="Homeodomain-like"/>
    <property type="match status" value="2"/>
</dbReference>
<keyword evidence="10" id="KW-1185">Reference proteome</keyword>
<dbReference type="EMBL" id="CP058559">
    <property type="protein sequence ID" value="QNO14027.1"/>
    <property type="molecule type" value="Genomic_DNA"/>
</dbReference>
<gene>
    <name evidence="9" type="ORF">HYG86_04180</name>
</gene>
<feature type="modified residue" description="4-aspartylphosphate" evidence="6">
    <location>
        <position position="55"/>
    </location>
</feature>
<dbReference type="RefSeq" id="WP_213167689.1">
    <property type="nucleotide sequence ID" value="NZ_CP058559.1"/>
</dbReference>
<dbReference type="SMART" id="SM00342">
    <property type="entry name" value="HTH_ARAC"/>
    <property type="match status" value="1"/>
</dbReference>
<evidence type="ECO:0000256" key="1">
    <source>
        <dbReference type="ARBA" id="ARBA00018672"/>
    </source>
</evidence>
<dbReference type="InterPro" id="IPR011006">
    <property type="entry name" value="CheY-like_superfamily"/>
</dbReference>
<evidence type="ECO:0000256" key="2">
    <source>
        <dbReference type="ARBA" id="ARBA00023015"/>
    </source>
</evidence>
<comment type="function">
    <text evidence="5">May play the central regulatory role in sporulation. It may be an element of the effector pathway responsible for the activation of sporulation genes in response to nutritional stress. Spo0A may act in concert with spo0H (a sigma factor) to control the expression of some genes that are critical to the sporulation process.</text>
</comment>
<evidence type="ECO:0000313" key="10">
    <source>
        <dbReference type="Proteomes" id="UP000516160"/>
    </source>
</evidence>
<dbReference type="SUPFAM" id="SSF52172">
    <property type="entry name" value="CheY-like"/>
    <property type="match status" value="1"/>
</dbReference>
<dbReference type="Pfam" id="PF00072">
    <property type="entry name" value="Response_reg"/>
    <property type="match status" value="1"/>
</dbReference>
<evidence type="ECO:0000259" key="8">
    <source>
        <dbReference type="PROSITE" id="PS50110"/>
    </source>
</evidence>
<protein>
    <recommendedName>
        <fullName evidence="1">Stage 0 sporulation protein A homolog</fullName>
    </recommendedName>
</protein>
<dbReference type="CDD" id="cd17536">
    <property type="entry name" value="REC_YesN-like"/>
    <property type="match status" value="1"/>
</dbReference>
<dbReference type="InterPro" id="IPR020449">
    <property type="entry name" value="Tscrpt_reg_AraC-type_HTH"/>
</dbReference>
<evidence type="ECO:0000259" key="7">
    <source>
        <dbReference type="PROSITE" id="PS01124"/>
    </source>
</evidence>
<dbReference type="AlphaFoldDB" id="A0A7G9W5R5"/>
<keyword evidence="6" id="KW-0597">Phosphoprotein</keyword>
<organism evidence="9 10">
    <name type="scientific">Alkalicella caledoniensis</name>
    <dbReference type="NCBI Taxonomy" id="2731377"/>
    <lineage>
        <taxon>Bacteria</taxon>
        <taxon>Bacillati</taxon>
        <taxon>Bacillota</taxon>
        <taxon>Clostridia</taxon>
        <taxon>Eubacteriales</taxon>
        <taxon>Proteinivoracaceae</taxon>
        <taxon>Alkalicella</taxon>
    </lineage>
</organism>
<sequence length="534" mass="61340">MIKLLIADDEHIVIQSIKFIIHKFLDDVEVVGSASSGREAIEKALDLKPDIILMDIHIPGINGIEAIRQIKNSYNDAEFVIISAYEYFQYAKDAVNLGVYEYITKPVNKYKLVNVINDLSQIIYSKKEALKKEMILMEKMNTIIPHLESQFIHSLLFNSNTVDDLSFYEEIFGMKLRYGYAMVATVKNHEACTKTDTISISLLKQKFYDMFSMQLKNICPCLIGPPLLDRVVAFIPMDEKTDAYDLRNISISYANKLGEKIARNVKIPFEIGIGKGYNIELFTKSYKEASKSVNSGKGETVTHFEDFHGVLAQQDNYPIHKEKLYLDKLSTGDLKGVLEIFEELFLWLTANNPNDVNKIKSKLIELIIISQRTVNRDVQDDSLLDSEFLIQLLSIDDPNEIKLNYMNYLKNLLVNVEEKKSKKLNGFIIKALEYIDENYQHNLTLDDVAKEISMSYHHFSKFFKESTGKNFVDYITELRIEKAKMVLKDKNANVKEACYEVGYTDPNYFSKLFKKATGMTPTEYRANSISRGVM</sequence>
<dbReference type="GO" id="GO:0000160">
    <property type="term" value="P:phosphorelay signal transduction system"/>
    <property type="evidence" value="ECO:0007669"/>
    <property type="project" value="InterPro"/>
</dbReference>
<dbReference type="Proteomes" id="UP000516160">
    <property type="component" value="Chromosome"/>
</dbReference>
<dbReference type="InterPro" id="IPR018062">
    <property type="entry name" value="HTH_AraC-typ_CS"/>
</dbReference>
<name>A0A7G9W5R5_ALKCA</name>
<feature type="domain" description="Response regulatory" evidence="8">
    <location>
        <begin position="3"/>
        <end position="120"/>
    </location>
</feature>
<feature type="domain" description="HTH araC/xylS-type" evidence="7">
    <location>
        <begin position="429"/>
        <end position="527"/>
    </location>
</feature>
<evidence type="ECO:0000256" key="5">
    <source>
        <dbReference type="ARBA" id="ARBA00024867"/>
    </source>
</evidence>
<evidence type="ECO:0000313" key="9">
    <source>
        <dbReference type="EMBL" id="QNO14027.1"/>
    </source>
</evidence>
<dbReference type="PRINTS" id="PR00032">
    <property type="entry name" value="HTHARAC"/>
</dbReference>
<dbReference type="SMART" id="SM00448">
    <property type="entry name" value="REC"/>
    <property type="match status" value="1"/>
</dbReference>
<keyword evidence="3" id="KW-0238">DNA-binding</keyword>
<dbReference type="GO" id="GO:0043565">
    <property type="term" value="F:sequence-specific DNA binding"/>
    <property type="evidence" value="ECO:0007669"/>
    <property type="project" value="InterPro"/>
</dbReference>
<dbReference type="InterPro" id="IPR018060">
    <property type="entry name" value="HTH_AraC"/>
</dbReference>
<dbReference type="InterPro" id="IPR001789">
    <property type="entry name" value="Sig_transdc_resp-reg_receiver"/>
</dbReference>
<dbReference type="PANTHER" id="PTHR43280">
    <property type="entry name" value="ARAC-FAMILY TRANSCRIPTIONAL REGULATOR"/>
    <property type="match status" value="1"/>
</dbReference>
<dbReference type="PANTHER" id="PTHR43280:SF2">
    <property type="entry name" value="HTH-TYPE TRANSCRIPTIONAL REGULATOR EXSA"/>
    <property type="match status" value="1"/>
</dbReference>
<dbReference type="SUPFAM" id="SSF46689">
    <property type="entry name" value="Homeodomain-like"/>
    <property type="match status" value="2"/>
</dbReference>
<evidence type="ECO:0000256" key="4">
    <source>
        <dbReference type="ARBA" id="ARBA00023163"/>
    </source>
</evidence>
<evidence type="ECO:0000256" key="6">
    <source>
        <dbReference type="PROSITE-ProRule" id="PRU00169"/>
    </source>
</evidence>
<keyword evidence="2" id="KW-0805">Transcription regulation</keyword>
<proteinExistence type="predicted"/>
<dbReference type="Pfam" id="PF12833">
    <property type="entry name" value="HTH_18"/>
    <property type="match status" value="1"/>
</dbReference>
<keyword evidence="4" id="KW-0804">Transcription</keyword>
<reference evidence="9 10" key="1">
    <citation type="submission" date="2020-07" db="EMBL/GenBank/DDBJ databases">
        <title>Alkalicella. sp. LB2 genome.</title>
        <authorList>
            <person name="Postec A."/>
            <person name="Quemeneur M."/>
        </authorList>
    </citation>
    <scope>NUCLEOTIDE SEQUENCE [LARGE SCALE GENOMIC DNA]</scope>
    <source>
        <strain evidence="9 10">LB2</strain>
    </source>
</reference>
<accession>A0A7G9W5R5</accession>
<dbReference type="GO" id="GO:0003700">
    <property type="term" value="F:DNA-binding transcription factor activity"/>
    <property type="evidence" value="ECO:0007669"/>
    <property type="project" value="InterPro"/>
</dbReference>
<dbReference type="PROSITE" id="PS00041">
    <property type="entry name" value="HTH_ARAC_FAMILY_1"/>
    <property type="match status" value="1"/>
</dbReference>
<dbReference type="Gene3D" id="3.40.50.2300">
    <property type="match status" value="1"/>
</dbReference>
<dbReference type="KEGG" id="acae:HYG86_04180"/>
<evidence type="ECO:0000256" key="3">
    <source>
        <dbReference type="ARBA" id="ARBA00023125"/>
    </source>
</evidence>
<dbReference type="PROSITE" id="PS01124">
    <property type="entry name" value="HTH_ARAC_FAMILY_2"/>
    <property type="match status" value="1"/>
</dbReference>